<comment type="caution">
    <text evidence="1">The sequence shown here is derived from an EMBL/GenBank/DDBJ whole genome shotgun (WGS) entry which is preliminary data.</text>
</comment>
<sequence>MSLNRREFLGKTAAAAGGVLIAGRIPSVPRGANPANAEATNVPPSSDANLRLPVGDLDALYDHAIKIASETDPKQVNRFRRLKAMSVVPKDTDQAEIASLQQREGPTPIKEGQRQIRVDFGQPIETKPDFAGRGTTLEEYRISRFRTNRQAGLTAVLHDNGLMRFVDMNASRVITRGEVDLRAYYGSANNIYDFKVTDSGELLVAPGYYDDTAGFKIDGVRLLDLKAGDRGREITRYNLEDSHNDLRIGTSGDVVVIAELSGGWEGEDDKAKYHGRTKVKSFRKTDLSNPIQEIELNTGSLDNHDGEVYTMAEGNMLYLHGDQAVVFNNDGGIRHHVQFPPESRLDDMWVYDPISQQIVTVMPGIQWDYDERPASGVVTADASGLADGRAIRPKNMKVEDGMRYYDGATFPGFYYFGSQWPETDHGHLTAPVYQPGLLEGAEQEWWKGRVLGVMDLTQSHVPESVTLIPENHNIDRVEPGVACLDSQVIPYNLSLAGGRAFLPFAQR</sequence>
<dbReference type="InterPro" id="IPR019546">
    <property type="entry name" value="TAT_signal_bac_arc"/>
</dbReference>
<evidence type="ECO:0000313" key="1">
    <source>
        <dbReference type="EMBL" id="OGK55047.1"/>
    </source>
</evidence>
<proteinExistence type="predicted"/>
<dbReference type="Proteomes" id="UP000177418">
    <property type="component" value="Unassembled WGS sequence"/>
</dbReference>
<name>A0A1F7JHF4_9BACT</name>
<dbReference type="InterPro" id="IPR006311">
    <property type="entry name" value="TAT_signal"/>
</dbReference>
<dbReference type="PROSITE" id="PS51318">
    <property type="entry name" value="TAT"/>
    <property type="match status" value="1"/>
</dbReference>
<accession>A0A1F7JHF4</accession>
<dbReference type="EMBL" id="MGAV01000012">
    <property type="protein sequence ID" value="OGK55047.1"/>
    <property type="molecule type" value="Genomic_DNA"/>
</dbReference>
<gene>
    <name evidence="1" type="ORF">A3H78_01055</name>
</gene>
<organism evidence="1 2">
    <name type="scientific">Candidatus Roizmanbacteria bacterium RIFCSPLOWO2_02_FULL_36_11</name>
    <dbReference type="NCBI Taxonomy" id="1802071"/>
    <lineage>
        <taxon>Bacteria</taxon>
        <taxon>Candidatus Roizmaniibacteriota</taxon>
    </lineage>
</organism>
<dbReference type="AlphaFoldDB" id="A0A1F7JHF4"/>
<reference evidence="1 2" key="1">
    <citation type="journal article" date="2016" name="Nat. Commun.">
        <title>Thousands of microbial genomes shed light on interconnected biogeochemical processes in an aquifer system.</title>
        <authorList>
            <person name="Anantharaman K."/>
            <person name="Brown C.T."/>
            <person name="Hug L.A."/>
            <person name="Sharon I."/>
            <person name="Castelle C.J."/>
            <person name="Probst A.J."/>
            <person name="Thomas B.C."/>
            <person name="Singh A."/>
            <person name="Wilkins M.J."/>
            <person name="Karaoz U."/>
            <person name="Brodie E.L."/>
            <person name="Williams K.H."/>
            <person name="Hubbard S.S."/>
            <person name="Banfield J.F."/>
        </authorList>
    </citation>
    <scope>NUCLEOTIDE SEQUENCE [LARGE SCALE GENOMIC DNA]</scope>
</reference>
<protein>
    <submittedName>
        <fullName evidence="1">Uncharacterized protein</fullName>
    </submittedName>
</protein>
<evidence type="ECO:0000313" key="2">
    <source>
        <dbReference type="Proteomes" id="UP000177418"/>
    </source>
</evidence>
<dbReference type="NCBIfam" id="TIGR01409">
    <property type="entry name" value="TAT_signal_seq"/>
    <property type="match status" value="1"/>
</dbReference>